<feature type="compositionally biased region" description="Polar residues" evidence="1">
    <location>
        <begin position="419"/>
        <end position="435"/>
    </location>
</feature>
<feature type="compositionally biased region" description="Polar residues" evidence="1">
    <location>
        <begin position="8"/>
        <end position="32"/>
    </location>
</feature>
<comment type="caution">
    <text evidence="3">The sequence shown here is derived from an EMBL/GenBank/DDBJ whole genome shotgun (WGS) entry which is preliminary data.</text>
</comment>
<dbReference type="InterPro" id="IPR003123">
    <property type="entry name" value="VPS9"/>
</dbReference>
<accession>A0A9P4LYL2</accession>
<organism evidence="3 4">
    <name type="scientific">Saccharata proteae CBS 121410</name>
    <dbReference type="NCBI Taxonomy" id="1314787"/>
    <lineage>
        <taxon>Eukaryota</taxon>
        <taxon>Fungi</taxon>
        <taxon>Dikarya</taxon>
        <taxon>Ascomycota</taxon>
        <taxon>Pezizomycotina</taxon>
        <taxon>Dothideomycetes</taxon>
        <taxon>Dothideomycetes incertae sedis</taxon>
        <taxon>Botryosphaeriales</taxon>
        <taxon>Saccharataceae</taxon>
        <taxon>Saccharata</taxon>
    </lineage>
</organism>
<dbReference type="GO" id="GO:0030139">
    <property type="term" value="C:endocytic vesicle"/>
    <property type="evidence" value="ECO:0007669"/>
    <property type="project" value="TreeGrafter"/>
</dbReference>
<evidence type="ECO:0000256" key="1">
    <source>
        <dbReference type="SAM" id="MobiDB-lite"/>
    </source>
</evidence>
<keyword evidence="4" id="KW-1185">Reference proteome</keyword>
<feature type="compositionally biased region" description="Polar residues" evidence="1">
    <location>
        <begin position="581"/>
        <end position="591"/>
    </location>
</feature>
<dbReference type="GO" id="GO:0005085">
    <property type="term" value="F:guanyl-nucleotide exchange factor activity"/>
    <property type="evidence" value="ECO:0007669"/>
    <property type="project" value="InterPro"/>
</dbReference>
<feature type="non-terminal residue" evidence="3">
    <location>
        <position position="770"/>
    </location>
</feature>
<dbReference type="Pfam" id="PF02204">
    <property type="entry name" value="VPS9"/>
    <property type="match status" value="1"/>
</dbReference>
<feature type="compositionally biased region" description="Basic and acidic residues" evidence="1">
    <location>
        <begin position="50"/>
        <end position="61"/>
    </location>
</feature>
<reference evidence="3" key="1">
    <citation type="journal article" date="2020" name="Stud. Mycol.">
        <title>101 Dothideomycetes genomes: a test case for predicting lifestyles and emergence of pathogens.</title>
        <authorList>
            <person name="Haridas S."/>
            <person name="Albert R."/>
            <person name="Binder M."/>
            <person name="Bloem J."/>
            <person name="Labutti K."/>
            <person name="Salamov A."/>
            <person name="Andreopoulos B."/>
            <person name="Baker S."/>
            <person name="Barry K."/>
            <person name="Bills G."/>
            <person name="Bluhm B."/>
            <person name="Cannon C."/>
            <person name="Castanera R."/>
            <person name="Culley D."/>
            <person name="Daum C."/>
            <person name="Ezra D."/>
            <person name="Gonzalez J."/>
            <person name="Henrissat B."/>
            <person name="Kuo A."/>
            <person name="Liang C."/>
            <person name="Lipzen A."/>
            <person name="Lutzoni F."/>
            <person name="Magnuson J."/>
            <person name="Mondo S."/>
            <person name="Nolan M."/>
            <person name="Ohm R."/>
            <person name="Pangilinan J."/>
            <person name="Park H.-J."/>
            <person name="Ramirez L."/>
            <person name="Alfaro M."/>
            <person name="Sun H."/>
            <person name="Tritt A."/>
            <person name="Yoshinaga Y."/>
            <person name="Zwiers L.-H."/>
            <person name="Turgeon B."/>
            <person name="Goodwin S."/>
            <person name="Spatafora J."/>
            <person name="Crous P."/>
            <person name="Grigoriev I."/>
        </authorList>
    </citation>
    <scope>NUCLEOTIDE SEQUENCE</scope>
    <source>
        <strain evidence="3">CBS 121410</strain>
    </source>
</reference>
<dbReference type="InterPro" id="IPR045046">
    <property type="entry name" value="Vps9-like"/>
</dbReference>
<dbReference type="GO" id="GO:0031267">
    <property type="term" value="F:small GTPase binding"/>
    <property type="evidence" value="ECO:0007669"/>
    <property type="project" value="TreeGrafter"/>
</dbReference>
<feature type="compositionally biased region" description="Basic and acidic residues" evidence="1">
    <location>
        <begin position="559"/>
        <end position="574"/>
    </location>
</feature>
<dbReference type="InterPro" id="IPR037191">
    <property type="entry name" value="VPS9_dom_sf"/>
</dbReference>
<feature type="domain" description="VPS9" evidence="2">
    <location>
        <begin position="231"/>
        <end position="388"/>
    </location>
</feature>
<evidence type="ECO:0000259" key="2">
    <source>
        <dbReference type="PROSITE" id="PS51205"/>
    </source>
</evidence>
<dbReference type="Gene3D" id="1.20.1050.80">
    <property type="entry name" value="VPS9 domain"/>
    <property type="match status" value="1"/>
</dbReference>
<dbReference type="AlphaFoldDB" id="A0A9P4LYL2"/>
<dbReference type="Proteomes" id="UP000799776">
    <property type="component" value="Unassembled WGS sequence"/>
</dbReference>
<protein>
    <recommendedName>
        <fullName evidence="2">VPS9 domain-containing protein</fullName>
    </recommendedName>
</protein>
<sequence>DRPKVVHTSRSFTRLDSTPNSPLHRSRASTIQVPIPEISYPNPLSSSPDGEEKGVEKDIFNRIDESHESEAEETEDARISAQLPQTFEDLPVEIRSLAERFLDSLSARVHPTPLSIEELSELFQDFYLRAATQINTHIATLSSRLSRQKSVASLSSSRASVNARGVAGARKGSAPNVGGEQQMLTASEISDRKKARKLLELKRVALEETVERSICEKVYERIYRHRSTDDSERDEKLRSRTAALSVVGIGLRELLGHGEDLPEAAKKAMEEKEEKLPELLTGARESLERMNEEHYPLGKLQHLTAAHKSIVETLSQIFPSSSSADEILPTLIYSLITSRPESLNAVSNLYFIQRFRTASKVDGEAAYCLVNLEAAISFLETVDLSSLRASEHPEGPEKSTSLPDTPRSEAPPMNLGLTPAQTSAPKPALSPTSAGTPELASAAKQPPPPSPMTKQNRRLSNLIQAQTNRIEAASDAARQAVLDSADQALESINSTLDNSFKFVFGRFKEQQQQGGHGRAASGNAQIAQPKTLEDVRKLVSTPPPSVADDDASAASSIAESHDEKTDEARHRATPDAKPGASSLTELLTTRNPLRENSVDSSKSGGSGRRAGFTPHLTSSPSEEIEDPLPSPATPAAPAGPGAGAVESMRNLGNSLNPLRGFGGMNMIPRFGRNTGTPTPPTYSKTGDASKQLDSAATTASGVVAGAAAMTVKQQERAAVALGRLEELSKIAPPVKRFLDVKEAKSLRIGEVDELLRDYQRLAAALRAAIS</sequence>
<feature type="region of interest" description="Disordered" evidence="1">
    <location>
        <begin position="388"/>
        <end position="456"/>
    </location>
</feature>
<gene>
    <name evidence="3" type="ORF">K490DRAFT_10276</name>
</gene>
<dbReference type="EMBL" id="ML978713">
    <property type="protein sequence ID" value="KAF2090448.1"/>
    <property type="molecule type" value="Genomic_DNA"/>
</dbReference>
<feature type="non-terminal residue" evidence="3">
    <location>
        <position position="1"/>
    </location>
</feature>
<dbReference type="GO" id="GO:0016192">
    <property type="term" value="P:vesicle-mediated transport"/>
    <property type="evidence" value="ECO:0007669"/>
    <property type="project" value="InterPro"/>
</dbReference>
<dbReference type="OrthoDB" id="10264848at2759"/>
<dbReference type="SMART" id="SM00167">
    <property type="entry name" value="VPS9"/>
    <property type="match status" value="1"/>
</dbReference>
<feature type="region of interest" description="Disordered" evidence="1">
    <location>
        <begin position="539"/>
        <end position="651"/>
    </location>
</feature>
<dbReference type="PANTHER" id="PTHR23101:SF97">
    <property type="entry name" value="DOMAIN PROTEIN, PUTATIVE (AFU_ORTHOLOGUE AFUA_2G10890)-RELATED"/>
    <property type="match status" value="1"/>
</dbReference>
<evidence type="ECO:0000313" key="3">
    <source>
        <dbReference type="EMBL" id="KAF2090448.1"/>
    </source>
</evidence>
<dbReference type="PROSITE" id="PS51205">
    <property type="entry name" value="VPS9"/>
    <property type="match status" value="1"/>
</dbReference>
<name>A0A9P4LYL2_9PEZI</name>
<dbReference type="GO" id="GO:0005829">
    <property type="term" value="C:cytosol"/>
    <property type="evidence" value="ECO:0007669"/>
    <property type="project" value="TreeGrafter"/>
</dbReference>
<proteinExistence type="predicted"/>
<feature type="region of interest" description="Disordered" evidence="1">
    <location>
        <begin position="1"/>
        <end position="61"/>
    </location>
</feature>
<dbReference type="PANTHER" id="PTHR23101">
    <property type="entry name" value="RAB GDP/GTP EXCHANGE FACTOR"/>
    <property type="match status" value="1"/>
</dbReference>
<dbReference type="SUPFAM" id="SSF109993">
    <property type="entry name" value="VPS9 domain"/>
    <property type="match status" value="1"/>
</dbReference>
<evidence type="ECO:0000313" key="4">
    <source>
        <dbReference type="Proteomes" id="UP000799776"/>
    </source>
</evidence>